<protein>
    <submittedName>
        <fullName evidence="1">Uncharacterized protein</fullName>
    </submittedName>
</protein>
<feature type="non-terminal residue" evidence="1">
    <location>
        <position position="1"/>
    </location>
</feature>
<evidence type="ECO:0000313" key="1">
    <source>
        <dbReference type="EMBL" id="SVC49224.1"/>
    </source>
</evidence>
<organism evidence="1">
    <name type="scientific">marine metagenome</name>
    <dbReference type="NCBI Taxonomy" id="408172"/>
    <lineage>
        <taxon>unclassified sequences</taxon>
        <taxon>metagenomes</taxon>
        <taxon>ecological metagenomes</taxon>
    </lineage>
</organism>
<gene>
    <name evidence="1" type="ORF">METZ01_LOCUS302078</name>
</gene>
<accession>A0A382MJR4</accession>
<feature type="non-terminal residue" evidence="1">
    <location>
        <position position="61"/>
    </location>
</feature>
<dbReference type="EMBL" id="UINC01094192">
    <property type="protein sequence ID" value="SVC49224.1"/>
    <property type="molecule type" value="Genomic_DNA"/>
</dbReference>
<sequence>MAKDPEDFEVEQSIILEDDSTSYLSRTPSSASNQKTWTWSGWIKRGNITTSASQQLFSAYD</sequence>
<proteinExistence type="predicted"/>
<name>A0A382MJR4_9ZZZZ</name>
<dbReference type="AlphaFoldDB" id="A0A382MJR4"/>
<reference evidence="1" key="1">
    <citation type="submission" date="2018-05" db="EMBL/GenBank/DDBJ databases">
        <authorList>
            <person name="Lanie J.A."/>
            <person name="Ng W.-L."/>
            <person name="Kazmierczak K.M."/>
            <person name="Andrzejewski T.M."/>
            <person name="Davidsen T.M."/>
            <person name="Wayne K.J."/>
            <person name="Tettelin H."/>
            <person name="Glass J.I."/>
            <person name="Rusch D."/>
            <person name="Podicherti R."/>
            <person name="Tsui H.-C.T."/>
            <person name="Winkler M.E."/>
        </authorList>
    </citation>
    <scope>NUCLEOTIDE SEQUENCE</scope>
</reference>